<dbReference type="NCBIfam" id="NF001263">
    <property type="entry name" value="PRK00226.1-4"/>
    <property type="match status" value="1"/>
</dbReference>
<dbReference type="InterPro" id="IPR018151">
    <property type="entry name" value="TF_GreA/GreB_CS"/>
</dbReference>
<dbReference type="RefSeq" id="WP_046495408.1">
    <property type="nucleotide sequence ID" value="NZ_CGIH01000005.1"/>
</dbReference>
<keyword evidence="13" id="KW-0251">Elongation factor</keyword>
<dbReference type="AlphaFoldDB" id="A0A0E3W2N6"/>
<dbReference type="SUPFAM" id="SSF54534">
    <property type="entry name" value="FKBP-like"/>
    <property type="match status" value="1"/>
</dbReference>
<feature type="domain" description="Transcription elongation factor GreA/GreB C-terminal" evidence="11">
    <location>
        <begin position="87"/>
        <end position="160"/>
    </location>
</feature>
<dbReference type="GO" id="GO:0003677">
    <property type="term" value="F:DNA binding"/>
    <property type="evidence" value="ECO:0007669"/>
    <property type="project" value="UniProtKB-UniRule"/>
</dbReference>
<evidence type="ECO:0000256" key="10">
    <source>
        <dbReference type="RuleBase" id="RU000556"/>
    </source>
</evidence>
<dbReference type="InterPro" id="IPR036953">
    <property type="entry name" value="GreA/GreB_C_sf"/>
</dbReference>
<dbReference type="PIRSF" id="PIRSF006092">
    <property type="entry name" value="GreA_GreB"/>
    <property type="match status" value="1"/>
</dbReference>
<dbReference type="PANTHER" id="PTHR30437">
    <property type="entry name" value="TRANSCRIPTION ELONGATION FACTOR GREA"/>
    <property type="match status" value="1"/>
</dbReference>
<dbReference type="OrthoDB" id="9808774at2"/>
<evidence type="ECO:0000256" key="1">
    <source>
        <dbReference type="ARBA" id="ARBA00008213"/>
    </source>
</evidence>
<keyword evidence="6 9" id="KW-0804">Transcription</keyword>
<evidence type="ECO:0000313" key="14">
    <source>
        <dbReference type="Proteomes" id="UP000045545"/>
    </source>
</evidence>
<dbReference type="PANTHER" id="PTHR30437:SF4">
    <property type="entry name" value="TRANSCRIPTION ELONGATION FACTOR GREA"/>
    <property type="match status" value="1"/>
</dbReference>
<keyword evidence="14" id="KW-1185">Reference proteome</keyword>
<evidence type="ECO:0000256" key="2">
    <source>
        <dbReference type="ARBA" id="ARBA00013729"/>
    </source>
</evidence>
<organism evidence="13 14">
    <name type="scientific">Syntrophomonas zehnderi OL-4</name>
    <dbReference type="NCBI Taxonomy" id="690567"/>
    <lineage>
        <taxon>Bacteria</taxon>
        <taxon>Bacillati</taxon>
        <taxon>Bacillota</taxon>
        <taxon>Clostridia</taxon>
        <taxon>Eubacteriales</taxon>
        <taxon>Syntrophomonadaceae</taxon>
        <taxon>Syntrophomonas</taxon>
    </lineage>
</organism>
<dbReference type="FunFam" id="1.10.287.180:FF:000001">
    <property type="entry name" value="Transcription elongation factor GreA"/>
    <property type="match status" value="1"/>
</dbReference>
<dbReference type="InterPro" id="IPR036805">
    <property type="entry name" value="Tscrpt_elong_fac_GreA/B_N_sf"/>
</dbReference>
<dbReference type="Pfam" id="PF01272">
    <property type="entry name" value="GreA_GreB"/>
    <property type="match status" value="1"/>
</dbReference>
<accession>A0A0E3W2N6</accession>
<name>A0A0E3W2N6_9FIRM</name>
<dbReference type="InterPro" id="IPR006359">
    <property type="entry name" value="Tscrpt_elong_fac_GreA"/>
</dbReference>
<evidence type="ECO:0000256" key="6">
    <source>
        <dbReference type="ARBA" id="ARBA00023163"/>
    </source>
</evidence>
<dbReference type="SUPFAM" id="SSF46557">
    <property type="entry name" value="GreA transcript cleavage protein, N-terminal domain"/>
    <property type="match status" value="1"/>
</dbReference>
<evidence type="ECO:0000256" key="9">
    <source>
        <dbReference type="HAMAP-Rule" id="MF_00105"/>
    </source>
</evidence>
<dbReference type="PROSITE" id="PS00829">
    <property type="entry name" value="GREAB_1"/>
    <property type="match status" value="1"/>
</dbReference>
<dbReference type="GO" id="GO:0070063">
    <property type="term" value="F:RNA polymerase binding"/>
    <property type="evidence" value="ECO:0007669"/>
    <property type="project" value="InterPro"/>
</dbReference>
<dbReference type="InterPro" id="IPR022691">
    <property type="entry name" value="Tscrpt_elong_fac_GreA/B_N"/>
</dbReference>
<comment type="similarity">
    <text evidence="1 9 10">Belongs to the GreA/GreB family.</text>
</comment>
<reference evidence="13 14" key="1">
    <citation type="submission" date="2015-03" db="EMBL/GenBank/DDBJ databases">
        <authorList>
            <person name="Murphy D."/>
        </authorList>
    </citation>
    <scope>NUCLEOTIDE SEQUENCE [LARGE SCALE GENOMIC DNA]</scope>
    <source>
        <strain evidence="13 14">OL-4</strain>
    </source>
</reference>
<evidence type="ECO:0000256" key="7">
    <source>
        <dbReference type="ARBA" id="ARBA00024916"/>
    </source>
</evidence>
<evidence type="ECO:0000259" key="11">
    <source>
        <dbReference type="Pfam" id="PF01272"/>
    </source>
</evidence>
<keyword evidence="5 9" id="KW-0238">DNA-binding</keyword>
<dbReference type="Pfam" id="PF03449">
    <property type="entry name" value="GreA_GreB_N"/>
    <property type="match status" value="1"/>
</dbReference>
<evidence type="ECO:0000259" key="12">
    <source>
        <dbReference type="Pfam" id="PF03449"/>
    </source>
</evidence>
<dbReference type="Gene3D" id="3.10.50.30">
    <property type="entry name" value="Transcription elongation factor, GreA/GreB, C-terminal domain"/>
    <property type="match status" value="1"/>
</dbReference>
<dbReference type="STRING" id="690567.500"/>
<evidence type="ECO:0000313" key="13">
    <source>
        <dbReference type="EMBL" id="CFX11325.1"/>
    </source>
</evidence>
<dbReference type="InterPro" id="IPR028624">
    <property type="entry name" value="Tscrpt_elong_fac_GreA/B"/>
</dbReference>
<feature type="coiled-coil region" evidence="9">
    <location>
        <begin position="2"/>
        <end position="36"/>
    </location>
</feature>
<dbReference type="Gene3D" id="1.10.287.180">
    <property type="entry name" value="Transcription elongation factor, GreA/GreB, N-terminal domain"/>
    <property type="match status" value="1"/>
</dbReference>
<dbReference type="GO" id="GO:0003746">
    <property type="term" value="F:translation elongation factor activity"/>
    <property type="evidence" value="ECO:0007669"/>
    <property type="project" value="UniProtKB-KW"/>
</dbReference>
<protein>
    <recommendedName>
        <fullName evidence="2 9">Transcription elongation factor GreA</fullName>
    </recommendedName>
    <alternativeName>
        <fullName evidence="8 9">Transcript cleavage factor GreA</fullName>
    </alternativeName>
</protein>
<sequence length="161" mass="17914">MAEREEREIVLTKEGLAKLENELELLKSSRREEVAERIKQAIAFGDITENSEYEDAKNEQAFIEGRILTLEKTLKNARLMTDDEIRTDVVSLGAKVTLKEVKSGREVNVTLVSSVESKLKDGKISDESPVGKAVMGQRVGAQVKVEAPAGIIKYKIIKVEK</sequence>
<gene>
    <name evidence="9" type="primary">greA</name>
    <name evidence="13" type="ORF">500</name>
</gene>
<dbReference type="InterPro" id="IPR001437">
    <property type="entry name" value="Tscrpt_elong_fac_GreA/B_C"/>
</dbReference>
<keyword evidence="13" id="KW-0648">Protein biosynthesis</keyword>
<evidence type="ECO:0000256" key="8">
    <source>
        <dbReference type="ARBA" id="ARBA00030776"/>
    </source>
</evidence>
<dbReference type="EMBL" id="CGIH01000005">
    <property type="protein sequence ID" value="CFX11325.1"/>
    <property type="molecule type" value="Genomic_DNA"/>
</dbReference>
<keyword evidence="4 9" id="KW-0175">Coiled coil</keyword>
<dbReference type="GO" id="GO:0006354">
    <property type="term" value="P:DNA-templated transcription elongation"/>
    <property type="evidence" value="ECO:0007669"/>
    <property type="project" value="TreeGrafter"/>
</dbReference>
<dbReference type="Proteomes" id="UP000045545">
    <property type="component" value="Unassembled WGS sequence"/>
</dbReference>
<evidence type="ECO:0000256" key="4">
    <source>
        <dbReference type="ARBA" id="ARBA00023054"/>
    </source>
</evidence>
<comment type="function">
    <text evidence="7 9 10">Necessary for efficient RNA polymerase transcription elongation past template-encoded arresting sites. The arresting sites in DNA have the property of trapping a certain fraction of elongating RNA polymerases that pass through, resulting in locked ternary complexes. Cleavage of the nascent transcript by cleavage factors such as GreA or GreB allows the resumption of elongation from the new 3'terminus. GreA releases sequences of 2 to 3 nucleotides.</text>
</comment>
<proteinExistence type="inferred from homology"/>
<dbReference type="HAMAP" id="MF_00105">
    <property type="entry name" value="GreA_GreB"/>
    <property type="match status" value="1"/>
</dbReference>
<dbReference type="InterPro" id="IPR023459">
    <property type="entry name" value="Tscrpt_elong_fac_GreA/B_fam"/>
</dbReference>
<dbReference type="GO" id="GO:0032784">
    <property type="term" value="P:regulation of DNA-templated transcription elongation"/>
    <property type="evidence" value="ECO:0007669"/>
    <property type="project" value="UniProtKB-UniRule"/>
</dbReference>
<evidence type="ECO:0000256" key="5">
    <source>
        <dbReference type="ARBA" id="ARBA00023125"/>
    </source>
</evidence>
<dbReference type="NCBIfam" id="TIGR01462">
    <property type="entry name" value="greA"/>
    <property type="match status" value="1"/>
</dbReference>
<keyword evidence="3 9" id="KW-0805">Transcription regulation</keyword>
<evidence type="ECO:0000256" key="3">
    <source>
        <dbReference type="ARBA" id="ARBA00023015"/>
    </source>
</evidence>
<feature type="domain" description="Transcription elongation factor GreA/GreB N-terminal" evidence="12">
    <location>
        <begin position="9"/>
        <end position="78"/>
    </location>
</feature>